<dbReference type="InterPro" id="IPR057326">
    <property type="entry name" value="KR_dom"/>
</dbReference>
<dbReference type="PANTHER" id="PTHR48079:SF6">
    <property type="entry name" value="NAD(P)-BINDING DOMAIN-CONTAINING PROTEIN-RELATED"/>
    <property type="match status" value="1"/>
</dbReference>
<dbReference type="InterPro" id="IPR001509">
    <property type="entry name" value="Epimerase_deHydtase"/>
</dbReference>
<dbReference type="Gene3D" id="3.40.50.720">
    <property type="entry name" value="NAD(P)-binding Rossmann-like Domain"/>
    <property type="match status" value="1"/>
</dbReference>
<feature type="domain" description="Ketoreductase" evidence="2">
    <location>
        <begin position="2"/>
        <end position="136"/>
    </location>
</feature>
<gene>
    <name evidence="3" type="ORF">BGP82_05855</name>
</gene>
<evidence type="ECO:0000313" key="4">
    <source>
        <dbReference type="Proteomes" id="UP000237378"/>
    </source>
</evidence>
<dbReference type="GO" id="GO:0005737">
    <property type="term" value="C:cytoplasm"/>
    <property type="evidence" value="ECO:0007669"/>
    <property type="project" value="TreeGrafter"/>
</dbReference>
<dbReference type="GO" id="GO:0004029">
    <property type="term" value="F:aldehyde dehydrogenase (NAD+) activity"/>
    <property type="evidence" value="ECO:0007669"/>
    <property type="project" value="TreeGrafter"/>
</dbReference>
<dbReference type="PANTHER" id="PTHR48079">
    <property type="entry name" value="PROTEIN YEEZ"/>
    <property type="match status" value="1"/>
</dbReference>
<evidence type="ECO:0000259" key="2">
    <source>
        <dbReference type="SMART" id="SM00822"/>
    </source>
</evidence>
<sequence>MATILVTGARGFIGKALVAQLVEQGFNVRALVREALPTQKGIEYFVADITESDQLESACRGVDCVIHLAGRAHVIHETDGSPLEAFRHVNVEGTLRLATAASNMKVPRFVFVSSIGVNGDSTNTIVLNENSPPRPHADYAQSKLEAEQGLITLCNQVSMEWVVIRPPMVIDAQAPGNFARLLKLVGRALPLPFGLARNCRSLVSLRNLVDLLEQSIAHPAAANEVFLAADGDDISTADMVRALAQGMEKPARLIPVPPALLRTACSIVNRKRLYNQLYGSLQIDAGKARRLLDWKPRESTVEALRRIGAEYRDRS</sequence>
<dbReference type="InterPro" id="IPR051783">
    <property type="entry name" value="NAD(P)-dependent_oxidoreduct"/>
</dbReference>
<name>A0A2S3XES1_PSEPU</name>
<protein>
    <recommendedName>
        <fullName evidence="2">Ketoreductase domain-containing protein</fullName>
    </recommendedName>
</protein>
<dbReference type="SUPFAM" id="SSF51735">
    <property type="entry name" value="NAD(P)-binding Rossmann-fold domains"/>
    <property type="match status" value="1"/>
</dbReference>
<dbReference type="AlphaFoldDB" id="A0A2S3XES1"/>
<proteinExistence type="inferred from homology"/>
<evidence type="ECO:0000256" key="1">
    <source>
        <dbReference type="ARBA" id="ARBA00006484"/>
    </source>
</evidence>
<dbReference type="Pfam" id="PF01370">
    <property type="entry name" value="Epimerase"/>
    <property type="match status" value="1"/>
</dbReference>
<dbReference type="EMBL" id="MING01000019">
    <property type="protein sequence ID" value="POG13953.1"/>
    <property type="molecule type" value="Genomic_DNA"/>
</dbReference>
<dbReference type="Proteomes" id="UP000237378">
    <property type="component" value="Unassembled WGS sequence"/>
</dbReference>
<dbReference type="RefSeq" id="WP_103469300.1">
    <property type="nucleotide sequence ID" value="NZ_MING01000019.1"/>
</dbReference>
<dbReference type="SMART" id="SM00822">
    <property type="entry name" value="PKS_KR"/>
    <property type="match status" value="1"/>
</dbReference>
<evidence type="ECO:0000313" key="3">
    <source>
        <dbReference type="EMBL" id="POG13953.1"/>
    </source>
</evidence>
<dbReference type="InterPro" id="IPR036291">
    <property type="entry name" value="NAD(P)-bd_dom_sf"/>
</dbReference>
<accession>A0A2S3XES1</accession>
<reference evidence="3 4" key="1">
    <citation type="submission" date="2016-08" db="EMBL/GenBank/DDBJ databases">
        <authorList>
            <person name="Seilhamer J.J."/>
        </authorList>
    </citation>
    <scope>NUCLEOTIDE SEQUENCE [LARGE SCALE GENOMIC DNA]</scope>
    <source>
        <strain evidence="3 4">KH-18-2</strain>
    </source>
</reference>
<comment type="caution">
    <text evidence="3">The sequence shown here is derived from an EMBL/GenBank/DDBJ whole genome shotgun (WGS) entry which is preliminary data.</text>
</comment>
<reference evidence="3 4" key="2">
    <citation type="submission" date="2018-03" db="EMBL/GenBank/DDBJ databases">
        <title>Draft genome of Pseudomonas putida strain KH-18-2.</title>
        <authorList>
            <person name="Yoshizawa S."/>
            <person name="Khan N.H."/>
            <person name="Nishimura M."/>
            <person name="Chiura H.X."/>
            <person name="Ogura Y."/>
            <person name="Hayashi T."/>
            <person name="Kogure K."/>
        </authorList>
    </citation>
    <scope>NUCLEOTIDE SEQUENCE [LARGE SCALE GENOMIC DNA]</scope>
    <source>
        <strain evidence="3 4">KH-18-2</strain>
    </source>
</reference>
<organism evidence="3 4">
    <name type="scientific">Pseudomonas putida</name>
    <name type="common">Arthrobacter siderocapsulatus</name>
    <dbReference type="NCBI Taxonomy" id="303"/>
    <lineage>
        <taxon>Bacteria</taxon>
        <taxon>Pseudomonadati</taxon>
        <taxon>Pseudomonadota</taxon>
        <taxon>Gammaproteobacteria</taxon>
        <taxon>Pseudomonadales</taxon>
        <taxon>Pseudomonadaceae</taxon>
        <taxon>Pseudomonas</taxon>
    </lineage>
</organism>
<comment type="similarity">
    <text evidence="1">Belongs to the short-chain dehydrogenases/reductases (SDR) family.</text>
</comment>